<keyword evidence="2" id="KW-0963">Cytoplasm</keyword>
<dbReference type="InterPro" id="IPR019734">
    <property type="entry name" value="TPR_rpt"/>
</dbReference>
<dbReference type="Pfam" id="PF13424">
    <property type="entry name" value="TPR_12"/>
    <property type="match status" value="1"/>
</dbReference>
<feature type="compositionally biased region" description="Basic and acidic residues" evidence="4">
    <location>
        <begin position="206"/>
        <end position="223"/>
    </location>
</feature>
<evidence type="ECO:0000256" key="3">
    <source>
        <dbReference type="ARBA" id="ARBA00022737"/>
    </source>
</evidence>
<evidence type="ECO:0000256" key="4">
    <source>
        <dbReference type="SAM" id="MobiDB-lite"/>
    </source>
</evidence>
<dbReference type="SUPFAM" id="SSF48452">
    <property type="entry name" value="TPR-like"/>
    <property type="match status" value="1"/>
</dbReference>
<feature type="compositionally biased region" description="Basic and acidic residues" evidence="4">
    <location>
        <begin position="234"/>
        <end position="244"/>
    </location>
</feature>
<dbReference type="GO" id="GO:0005938">
    <property type="term" value="C:cell cortex"/>
    <property type="evidence" value="ECO:0007669"/>
    <property type="project" value="TreeGrafter"/>
</dbReference>
<dbReference type="PANTHER" id="PTHR45954">
    <property type="entry name" value="LD33695P"/>
    <property type="match status" value="1"/>
</dbReference>
<dbReference type="GO" id="GO:0005092">
    <property type="term" value="F:GDP-dissociation inhibitor activity"/>
    <property type="evidence" value="ECO:0007669"/>
    <property type="project" value="TreeGrafter"/>
</dbReference>
<dbReference type="EMBL" id="MU827931">
    <property type="protein sequence ID" value="KAJ7314870.1"/>
    <property type="molecule type" value="Genomic_DNA"/>
</dbReference>
<dbReference type="GO" id="GO:0001965">
    <property type="term" value="F:G-protein alpha-subunit binding"/>
    <property type="evidence" value="ECO:0007669"/>
    <property type="project" value="TreeGrafter"/>
</dbReference>
<evidence type="ECO:0000256" key="1">
    <source>
        <dbReference type="ARBA" id="ARBA00004496"/>
    </source>
</evidence>
<sequence length="244" mass="28154">MEENDPKNFRVVEEPEDEIYEKIKELKTCLADAIEEKDQITEEDALSFLELKDEKGERRAHSNLGCLYKITGDLTTAREHYIAALDLAKERGDKRPLGKIYNNLGNIYELETNYEEALNCNKERLAVAKEMNDQNGIGKALANLGNLSHVVGDLKESIAFYEEMLQILRAKLRILDTLAEEEESNSEDEGDFVDIDLVAQQAAADVKQKMEDERREEEQGREGVKKKRKFKNPFKKDQKQEKRR</sequence>
<comment type="caution">
    <text evidence="5">The sequence shown here is derived from an EMBL/GenBank/DDBJ whole genome shotgun (WGS) entry which is preliminary data.</text>
</comment>
<accession>A0A9W9Y899</accession>
<feature type="region of interest" description="Disordered" evidence="4">
    <location>
        <begin position="204"/>
        <end position="244"/>
    </location>
</feature>
<feature type="compositionally biased region" description="Basic residues" evidence="4">
    <location>
        <begin position="224"/>
        <end position="233"/>
    </location>
</feature>
<dbReference type="Proteomes" id="UP001163046">
    <property type="component" value="Unassembled WGS sequence"/>
</dbReference>
<keyword evidence="6" id="KW-1185">Reference proteome</keyword>
<organism evidence="5 6">
    <name type="scientific">Desmophyllum pertusum</name>
    <dbReference type="NCBI Taxonomy" id="174260"/>
    <lineage>
        <taxon>Eukaryota</taxon>
        <taxon>Metazoa</taxon>
        <taxon>Cnidaria</taxon>
        <taxon>Anthozoa</taxon>
        <taxon>Hexacorallia</taxon>
        <taxon>Scleractinia</taxon>
        <taxon>Caryophylliina</taxon>
        <taxon>Caryophylliidae</taxon>
        <taxon>Desmophyllum</taxon>
    </lineage>
</organism>
<dbReference type="InterPro" id="IPR052386">
    <property type="entry name" value="GPSM"/>
</dbReference>
<protein>
    <recommendedName>
        <fullName evidence="7">Tetratricopeptide repeat protein</fullName>
    </recommendedName>
</protein>
<evidence type="ECO:0000313" key="5">
    <source>
        <dbReference type="EMBL" id="KAJ7314870.1"/>
    </source>
</evidence>
<dbReference type="SMART" id="SM00028">
    <property type="entry name" value="TPR"/>
    <property type="match status" value="3"/>
</dbReference>
<comment type="subcellular location">
    <subcellularLocation>
        <location evidence="1">Cytoplasm</location>
    </subcellularLocation>
</comment>
<dbReference type="InterPro" id="IPR011990">
    <property type="entry name" value="TPR-like_helical_dom_sf"/>
</dbReference>
<dbReference type="AlphaFoldDB" id="A0A9W9Y899"/>
<dbReference type="GO" id="GO:0000132">
    <property type="term" value="P:establishment of mitotic spindle orientation"/>
    <property type="evidence" value="ECO:0007669"/>
    <property type="project" value="TreeGrafter"/>
</dbReference>
<evidence type="ECO:0008006" key="7">
    <source>
        <dbReference type="Google" id="ProtNLM"/>
    </source>
</evidence>
<dbReference type="Gene3D" id="1.25.40.10">
    <property type="entry name" value="Tetratricopeptide repeat domain"/>
    <property type="match status" value="1"/>
</dbReference>
<evidence type="ECO:0000256" key="2">
    <source>
        <dbReference type="ARBA" id="ARBA00022490"/>
    </source>
</evidence>
<evidence type="ECO:0000313" key="6">
    <source>
        <dbReference type="Proteomes" id="UP001163046"/>
    </source>
</evidence>
<gene>
    <name evidence="5" type="ORF">OS493_039117</name>
</gene>
<name>A0A9W9Y899_9CNID</name>
<reference evidence="5" key="1">
    <citation type="submission" date="2023-01" db="EMBL/GenBank/DDBJ databases">
        <title>Genome assembly of the deep-sea coral Lophelia pertusa.</title>
        <authorList>
            <person name="Herrera S."/>
            <person name="Cordes E."/>
        </authorList>
    </citation>
    <scope>NUCLEOTIDE SEQUENCE</scope>
    <source>
        <strain evidence="5">USNM1676648</strain>
        <tissue evidence="5">Polyp</tissue>
    </source>
</reference>
<dbReference type="PANTHER" id="PTHR45954:SF1">
    <property type="entry name" value="LD33695P"/>
    <property type="match status" value="1"/>
</dbReference>
<keyword evidence="3" id="KW-0677">Repeat</keyword>
<dbReference type="OrthoDB" id="5971639at2759"/>
<proteinExistence type="predicted"/>